<dbReference type="EnsemblMetazoa" id="XM_014385337.1">
    <property type="protein sequence ID" value="XP_014240823.1"/>
    <property type="gene ID" value="LOC106661745"/>
</dbReference>
<name>A0A8I6TBH8_CIMLE</name>
<evidence type="ECO:0000256" key="1">
    <source>
        <dbReference type="SAM" id="SignalP"/>
    </source>
</evidence>
<dbReference type="PANTHER" id="PTHR36299">
    <property type="entry name" value="AGAP008005-PA"/>
    <property type="match status" value="1"/>
</dbReference>
<protein>
    <recommendedName>
        <fullName evidence="2">DUF4773 domain-containing protein</fullName>
    </recommendedName>
</protein>
<dbReference type="InterPro" id="IPR031941">
    <property type="entry name" value="DUF4773"/>
</dbReference>
<evidence type="ECO:0000259" key="2">
    <source>
        <dbReference type="Pfam" id="PF15998"/>
    </source>
</evidence>
<proteinExistence type="predicted"/>
<dbReference type="KEGG" id="clec:106661745"/>
<sequence>MWNFCILLTIAVLGTSNAFHLNSTHDNIVEINGCQTLKDEWKCCETSLKIEKFKLTACVDVKLLRKNMGMELSMTINNYTIIDEEISARNPPPICTHVPYIEDLVEACVKFYNMDWENQTLSGCLALEAKLVHLKSLDLKIGCFKFPLTMDEISKRKFFLKKLLDKYNKNLVQVIY</sequence>
<keyword evidence="1" id="KW-0732">Signal</keyword>
<evidence type="ECO:0000313" key="4">
    <source>
        <dbReference type="Proteomes" id="UP000494040"/>
    </source>
</evidence>
<dbReference type="AlphaFoldDB" id="A0A8I6TBH8"/>
<feature type="signal peptide" evidence="1">
    <location>
        <begin position="1"/>
        <end position="18"/>
    </location>
</feature>
<keyword evidence="4" id="KW-1185">Reference proteome</keyword>
<dbReference type="Proteomes" id="UP000494040">
    <property type="component" value="Unassembled WGS sequence"/>
</dbReference>
<dbReference type="Pfam" id="PF15998">
    <property type="entry name" value="DUF4773"/>
    <property type="match status" value="1"/>
</dbReference>
<accession>A0A8I6TBH8</accession>
<organism evidence="3 4">
    <name type="scientific">Cimex lectularius</name>
    <name type="common">Bed bug</name>
    <name type="synonym">Acanthia lectularia</name>
    <dbReference type="NCBI Taxonomy" id="79782"/>
    <lineage>
        <taxon>Eukaryota</taxon>
        <taxon>Metazoa</taxon>
        <taxon>Ecdysozoa</taxon>
        <taxon>Arthropoda</taxon>
        <taxon>Hexapoda</taxon>
        <taxon>Insecta</taxon>
        <taxon>Pterygota</taxon>
        <taxon>Neoptera</taxon>
        <taxon>Paraneoptera</taxon>
        <taxon>Hemiptera</taxon>
        <taxon>Heteroptera</taxon>
        <taxon>Panheteroptera</taxon>
        <taxon>Cimicomorpha</taxon>
        <taxon>Cimicidae</taxon>
        <taxon>Cimex</taxon>
    </lineage>
</organism>
<dbReference type="OrthoDB" id="6614387at2759"/>
<dbReference type="PANTHER" id="PTHR36299:SF2">
    <property type="entry name" value="DUF4773 DOMAIN-CONTAINING PROTEIN"/>
    <property type="match status" value="1"/>
</dbReference>
<dbReference type="RefSeq" id="XP_014240823.1">
    <property type="nucleotide sequence ID" value="XM_014385337.1"/>
</dbReference>
<feature type="domain" description="DUF4773" evidence="2">
    <location>
        <begin position="34"/>
        <end position="146"/>
    </location>
</feature>
<reference evidence="3" key="1">
    <citation type="submission" date="2022-01" db="UniProtKB">
        <authorList>
            <consortium name="EnsemblMetazoa"/>
        </authorList>
    </citation>
    <scope>IDENTIFICATION</scope>
</reference>
<feature type="chain" id="PRO_5035289430" description="DUF4773 domain-containing protein" evidence="1">
    <location>
        <begin position="19"/>
        <end position="176"/>
    </location>
</feature>
<dbReference type="GeneID" id="106661745"/>
<dbReference type="OMA" id="LELRMWW"/>
<evidence type="ECO:0000313" key="3">
    <source>
        <dbReference type="EnsemblMetazoa" id="XP_014240823.1"/>
    </source>
</evidence>